<dbReference type="EMBL" id="QHKO01000003">
    <property type="protein sequence ID" value="RAL22838.1"/>
    <property type="molecule type" value="Genomic_DNA"/>
</dbReference>
<evidence type="ECO:0000256" key="1">
    <source>
        <dbReference type="SAM" id="MobiDB-lite"/>
    </source>
</evidence>
<name>A0A328C7Q2_9DELT</name>
<dbReference type="OrthoDB" id="5510912at2"/>
<protein>
    <submittedName>
        <fullName evidence="2">Uncharacterized protein</fullName>
    </submittedName>
</protein>
<gene>
    <name evidence="2" type="ORF">DL240_08060</name>
</gene>
<dbReference type="RefSeq" id="WP_111729366.1">
    <property type="nucleotide sequence ID" value="NZ_QHKO01000003.1"/>
</dbReference>
<evidence type="ECO:0000313" key="3">
    <source>
        <dbReference type="Proteomes" id="UP000249169"/>
    </source>
</evidence>
<dbReference type="Proteomes" id="UP000249169">
    <property type="component" value="Unassembled WGS sequence"/>
</dbReference>
<comment type="caution">
    <text evidence="2">The sequence shown here is derived from an EMBL/GenBank/DDBJ whole genome shotgun (WGS) entry which is preliminary data.</text>
</comment>
<accession>A0A328C7Q2</accession>
<feature type="region of interest" description="Disordered" evidence="1">
    <location>
        <begin position="42"/>
        <end position="81"/>
    </location>
</feature>
<sequence>MHTSKQNKASRSVMALRRILTIAVLLSLSVGFSVGCERQTYTLSDGDTKEPDDDPDTGEPDHDHDVNGPIDEDETHGPDDDMEQIEVGLLNGSWRAAVSEDDRPIGYFDIFHDKGATTAQGTFLMASGLSDMLDGTSGDLAKVELNGDELVVSFNPTTDEDELYTMELTKASADLFTGSLSAARNPETFEVTLGRRVFDDDESAE</sequence>
<keyword evidence="3" id="KW-1185">Reference proteome</keyword>
<dbReference type="AlphaFoldDB" id="A0A328C7Q2"/>
<organism evidence="2 3">
    <name type="scientific">Lujinxingia litoralis</name>
    <dbReference type="NCBI Taxonomy" id="2211119"/>
    <lineage>
        <taxon>Bacteria</taxon>
        <taxon>Deltaproteobacteria</taxon>
        <taxon>Bradymonadales</taxon>
        <taxon>Lujinxingiaceae</taxon>
        <taxon>Lujinxingia</taxon>
    </lineage>
</organism>
<reference evidence="2 3" key="1">
    <citation type="submission" date="2018-05" db="EMBL/GenBank/DDBJ databases">
        <title>Lujinxingia marina gen. nov. sp. nov., a new facultative anaerobic member of the class Deltaproteobacteria, and proposal of Lujinxingaceae fam. nov.</title>
        <authorList>
            <person name="Li C.-M."/>
        </authorList>
    </citation>
    <scope>NUCLEOTIDE SEQUENCE [LARGE SCALE GENOMIC DNA]</scope>
    <source>
        <strain evidence="2 3">B210</strain>
    </source>
</reference>
<feature type="compositionally biased region" description="Acidic residues" evidence="1">
    <location>
        <begin position="70"/>
        <end position="81"/>
    </location>
</feature>
<evidence type="ECO:0000313" key="2">
    <source>
        <dbReference type="EMBL" id="RAL22838.1"/>
    </source>
</evidence>
<proteinExistence type="predicted"/>